<dbReference type="PIRSF" id="PIRSF027391">
    <property type="entry name" value="Hpre_diP_synt_I"/>
    <property type="match status" value="1"/>
</dbReference>
<dbReference type="EMBL" id="JAHLFQ010000261">
    <property type="protein sequence ID" value="MBU3805272.1"/>
    <property type="molecule type" value="Genomic_DNA"/>
</dbReference>
<feature type="transmembrane region" description="Helical" evidence="1">
    <location>
        <begin position="72"/>
        <end position="95"/>
    </location>
</feature>
<keyword evidence="1" id="KW-1133">Transmembrane helix</keyword>
<dbReference type="InterPro" id="IPR010898">
    <property type="entry name" value="Hpre_diP_synth_I"/>
</dbReference>
<feature type="transmembrane region" description="Helical" evidence="1">
    <location>
        <begin position="135"/>
        <end position="160"/>
    </location>
</feature>
<dbReference type="InterPro" id="IPR014535">
    <property type="entry name" value="Hpre_diP_synt_I"/>
</dbReference>
<reference evidence="2" key="1">
    <citation type="journal article" date="2021" name="PeerJ">
        <title>Extensive microbial diversity within the chicken gut microbiome revealed by metagenomics and culture.</title>
        <authorList>
            <person name="Gilroy R."/>
            <person name="Ravi A."/>
            <person name="Getino M."/>
            <person name="Pursley I."/>
            <person name="Horton D.L."/>
            <person name="Alikhan N.F."/>
            <person name="Baker D."/>
            <person name="Gharbi K."/>
            <person name="Hall N."/>
            <person name="Watson M."/>
            <person name="Adriaenssens E.M."/>
            <person name="Foster-Nyarko E."/>
            <person name="Jarju S."/>
            <person name="Secka A."/>
            <person name="Antonio M."/>
            <person name="Oren A."/>
            <person name="Chaudhuri R.R."/>
            <person name="La Ragione R."/>
            <person name="Hildebrand F."/>
            <person name="Pallen M.J."/>
        </authorList>
    </citation>
    <scope>NUCLEOTIDE SEQUENCE</scope>
    <source>
        <strain evidence="2">B5-657</strain>
    </source>
</reference>
<reference evidence="2" key="2">
    <citation type="submission" date="2021-04" db="EMBL/GenBank/DDBJ databases">
        <authorList>
            <person name="Gilroy R."/>
        </authorList>
    </citation>
    <scope>NUCLEOTIDE SEQUENCE</scope>
    <source>
        <strain evidence="2">B5-657</strain>
    </source>
</reference>
<dbReference type="Proteomes" id="UP000824229">
    <property type="component" value="Unassembled WGS sequence"/>
</dbReference>
<evidence type="ECO:0000256" key="1">
    <source>
        <dbReference type="SAM" id="Phobius"/>
    </source>
</evidence>
<dbReference type="Pfam" id="PF07456">
    <property type="entry name" value="Hpre_diP_synt_I"/>
    <property type="match status" value="1"/>
</dbReference>
<dbReference type="AlphaFoldDB" id="A0A9E2KEX3"/>
<keyword evidence="1" id="KW-0812">Transmembrane</keyword>
<gene>
    <name evidence="2" type="ORF">H9872_11045</name>
</gene>
<feature type="transmembrane region" description="Helical" evidence="1">
    <location>
        <begin position="35"/>
        <end position="52"/>
    </location>
</feature>
<name>A0A9E2KEX3_9FIRM</name>
<evidence type="ECO:0000313" key="3">
    <source>
        <dbReference type="Proteomes" id="UP000824229"/>
    </source>
</evidence>
<dbReference type="Gene3D" id="1.10.1760.20">
    <property type="match status" value="1"/>
</dbReference>
<evidence type="ECO:0000313" key="2">
    <source>
        <dbReference type="EMBL" id="MBU3805272.1"/>
    </source>
</evidence>
<feature type="transmembrane region" description="Helical" evidence="1">
    <location>
        <begin position="6"/>
        <end position="23"/>
    </location>
</feature>
<accession>A0A9E2KEX3</accession>
<proteinExistence type="predicted"/>
<sequence>MKQTKHLIYMSLLVAMALALHLVERNIPVPFMTPGAKLGLANLVTVIALYTLDKKSDVAKIIASRLVLSSIFGGSVSGLMYGSMGALLSFIIMIIIKEGLKEKVSMIGVSAAGAVFHNIGQLLVAALIVQNIGVMLYLPVLSLAGIVTGIFIGIAANYTVAHMYKLPFFKEAVVKEKRIE</sequence>
<comment type="caution">
    <text evidence="2">The sequence shown here is derived from an EMBL/GenBank/DDBJ whole genome shotgun (WGS) entry which is preliminary data.</text>
</comment>
<feature type="transmembrane region" description="Helical" evidence="1">
    <location>
        <begin position="107"/>
        <end position="129"/>
    </location>
</feature>
<organism evidence="2 3">
    <name type="scientific">Candidatus Cellulosilyticum pullistercoris</name>
    <dbReference type="NCBI Taxonomy" id="2838521"/>
    <lineage>
        <taxon>Bacteria</taxon>
        <taxon>Bacillati</taxon>
        <taxon>Bacillota</taxon>
        <taxon>Clostridia</taxon>
        <taxon>Lachnospirales</taxon>
        <taxon>Cellulosilyticaceae</taxon>
        <taxon>Cellulosilyticum</taxon>
    </lineage>
</organism>
<protein>
    <submittedName>
        <fullName evidence="2">Gx transporter family protein</fullName>
    </submittedName>
</protein>
<keyword evidence="1" id="KW-0472">Membrane</keyword>